<keyword evidence="3" id="KW-1185">Reference proteome</keyword>
<keyword evidence="1" id="KW-1133">Transmembrane helix</keyword>
<evidence type="ECO:0000313" key="2">
    <source>
        <dbReference type="EMBL" id="PUU75791.1"/>
    </source>
</evidence>
<accession>A0A2T6ZJX6</accession>
<name>A0A2T6ZJX6_TUBBO</name>
<feature type="transmembrane region" description="Helical" evidence="1">
    <location>
        <begin position="89"/>
        <end position="110"/>
    </location>
</feature>
<keyword evidence="1" id="KW-0812">Transmembrane</keyword>
<gene>
    <name evidence="2" type="ORF">B9Z19DRAFT_1089684</name>
</gene>
<dbReference type="AlphaFoldDB" id="A0A2T6ZJX6"/>
<evidence type="ECO:0000313" key="3">
    <source>
        <dbReference type="Proteomes" id="UP000244722"/>
    </source>
</evidence>
<proteinExistence type="predicted"/>
<comment type="caution">
    <text evidence="2">The sequence shown here is derived from an EMBL/GenBank/DDBJ whole genome shotgun (WGS) entry which is preliminary data.</text>
</comment>
<reference evidence="2 3" key="1">
    <citation type="submission" date="2017-04" db="EMBL/GenBank/DDBJ databases">
        <title>Draft genome sequence of Tuber borchii Vittad., a whitish edible truffle.</title>
        <authorList>
            <consortium name="DOE Joint Genome Institute"/>
            <person name="Murat C."/>
            <person name="Kuo A."/>
            <person name="Barry K.W."/>
            <person name="Clum A."/>
            <person name="Dockter R.B."/>
            <person name="Fauchery L."/>
            <person name="Iotti M."/>
            <person name="Kohler A."/>
            <person name="Labutti K."/>
            <person name="Lindquist E.A."/>
            <person name="Lipzen A."/>
            <person name="Ohm R.A."/>
            <person name="Wang M."/>
            <person name="Grigoriev I.V."/>
            <person name="Zambonelli A."/>
            <person name="Martin F.M."/>
        </authorList>
    </citation>
    <scope>NUCLEOTIDE SEQUENCE [LARGE SCALE GENOMIC DNA]</scope>
    <source>
        <strain evidence="2 3">Tbo3840</strain>
    </source>
</reference>
<protein>
    <submittedName>
        <fullName evidence="2">Uncharacterized protein</fullName>
    </submittedName>
</protein>
<organism evidence="2 3">
    <name type="scientific">Tuber borchii</name>
    <name type="common">White truffle</name>
    <dbReference type="NCBI Taxonomy" id="42251"/>
    <lineage>
        <taxon>Eukaryota</taxon>
        <taxon>Fungi</taxon>
        <taxon>Dikarya</taxon>
        <taxon>Ascomycota</taxon>
        <taxon>Pezizomycotina</taxon>
        <taxon>Pezizomycetes</taxon>
        <taxon>Pezizales</taxon>
        <taxon>Tuberaceae</taxon>
        <taxon>Tuber</taxon>
    </lineage>
</organism>
<evidence type="ECO:0000256" key="1">
    <source>
        <dbReference type="SAM" id="Phobius"/>
    </source>
</evidence>
<dbReference type="Proteomes" id="UP000244722">
    <property type="component" value="Unassembled WGS sequence"/>
</dbReference>
<dbReference type="EMBL" id="NESQ01000215">
    <property type="protein sequence ID" value="PUU75791.1"/>
    <property type="molecule type" value="Genomic_DNA"/>
</dbReference>
<sequence length="112" mass="13142">MCLFVRVSPFLFLPYLRVNTGTSPLVDEGLILWFFFFLFLYIYWILMCEGRKGRVRRGGCGGEEMKGIKEKHCSIIQVLSHVMPCTCSAVISFFFFFLFPLPVIASYQWYRN</sequence>
<feature type="transmembrane region" description="Helical" evidence="1">
    <location>
        <begin position="30"/>
        <end position="47"/>
    </location>
</feature>
<keyword evidence="1" id="KW-0472">Membrane</keyword>